<keyword evidence="2" id="KW-1185">Reference proteome</keyword>
<reference evidence="1 2" key="1">
    <citation type="submission" date="2015-10" db="EMBL/GenBank/DDBJ databases">
        <title>Genome analyses suggest a sexual origin of heterokaryosis in a supposedly ancient asexual fungus.</title>
        <authorList>
            <person name="Ropars J."/>
            <person name="Sedzielewska K."/>
            <person name="Noel J."/>
            <person name="Charron P."/>
            <person name="Farinelli L."/>
            <person name="Marton T."/>
            <person name="Kruger M."/>
            <person name="Pelin A."/>
            <person name="Brachmann A."/>
            <person name="Corradi N."/>
        </authorList>
    </citation>
    <scope>NUCLEOTIDE SEQUENCE [LARGE SCALE GENOMIC DNA]</scope>
    <source>
        <strain evidence="1 2">A4</strain>
    </source>
</reference>
<organism evidence="1 2">
    <name type="scientific">Rhizophagus irregularis</name>
    <dbReference type="NCBI Taxonomy" id="588596"/>
    <lineage>
        <taxon>Eukaryota</taxon>
        <taxon>Fungi</taxon>
        <taxon>Fungi incertae sedis</taxon>
        <taxon>Mucoromycota</taxon>
        <taxon>Glomeromycotina</taxon>
        <taxon>Glomeromycetes</taxon>
        <taxon>Glomerales</taxon>
        <taxon>Glomeraceae</taxon>
        <taxon>Rhizophagus</taxon>
    </lineage>
</organism>
<dbReference type="EMBL" id="LLXI01002527">
    <property type="protein sequence ID" value="PKY57372.1"/>
    <property type="molecule type" value="Genomic_DNA"/>
</dbReference>
<comment type="caution">
    <text evidence="1">The sequence shown here is derived from an EMBL/GenBank/DDBJ whole genome shotgun (WGS) entry which is preliminary data.</text>
</comment>
<evidence type="ECO:0008006" key="3">
    <source>
        <dbReference type="Google" id="ProtNLM"/>
    </source>
</evidence>
<name>A0A2I1HES3_9GLOM</name>
<dbReference type="Proteomes" id="UP000234323">
    <property type="component" value="Unassembled WGS sequence"/>
</dbReference>
<dbReference type="InterPro" id="IPR011009">
    <property type="entry name" value="Kinase-like_dom_sf"/>
</dbReference>
<gene>
    <name evidence="1" type="ORF">RhiirA4_478386</name>
</gene>
<evidence type="ECO:0000313" key="2">
    <source>
        <dbReference type="Proteomes" id="UP000234323"/>
    </source>
</evidence>
<dbReference type="AlphaFoldDB" id="A0A2I1HES3"/>
<dbReference type="SUPFAM" id="SSF56112">
    <property type="entry name" value="Protein kinase-like (PK-like)"/>
    <property type="match status" value="1"/>
</dbReference>
<protein>
    <recommendedName>
        <fullName evidence="3">Serine-threonine/tyrosine-protein kinase catalytic domain-containing protein</fullName>
    </recommendedName>
</protein>
<dbReference type="Gene3D" id="1.10.510.10">
    <property type="entry name" value="Transferase(Phosphotransferase) domain 1"/>
    <property type="match status" value="1"/>
</dbReference>
<proteinExistence type="predicted"/>
<sequence length="80" mass="9283">MLEILKGEREKPIPSTNVKYIELYQKCWEHEPDERPDIVQVNSALSSINSSAIFNLEKSEDSKKIDIVHSCQIDHNELCR</sequence>
<accession>A0A2I1HES3</accession>
<evidence type="ECO:0000313" key="1">
    <source>
        <dbReference type="EMBL" id="PKY57372.1"/>
    </source>
</evidence>